<evidence type="ECO:0000313" key="2">
    <source>
        <dbReference type="EMBL" id="THU77744.1"/>
    </source>
</evidence>
<organism evidence="2 3">
    <name type="scientific">Dendrothele bispora (strain CBS 962.96)</name>
    <dbReference type="NCBI Taxonomy" id="1314807"/>
    <lineage>
        <taxon>Eukaryota</taxon>
        <taxon>Fungi</taxon>
        <taxon>Dikarya</taxon>
        <taxon>Basidiomycota</taxon>
        <taxon>Agaricomycotina</taxon>
        <taxon>Agaricomycetes</taxon>
        <taxon>Agaricomycetidae</taxon>
        <taxon>Agaricales</taxon>
        <taxon>Agaricales incertae sedis</taxon>
        <taxon>Dendrothele</taxon>
    </lineage>
</organism>
<sequence>MPDHPCLSHLSNLSSAGNGAGQDKLDKTRHNKAKHSKFDFANHSRAFLEQLTADNSARRQRKIWQDHRGTGWSSELCKRIRSLFKPQLNENQRISYETTVSDQEHRFLD</sequence>
<name>A0A4S8KPV3_DENBC</name>
<accession>A0A4S8KPV3</accession>
<reference evidence="2 3" key="1">
    <citation type="journal article" date="2019" name="Nat. Ecol. Evol.">
        <title>Megaphylogeny resolves global patterns of mushroom evolution.</title>
        <authorList>
            <person name="Varga T."/>
            <person name="Krizsan K."/>
            <person name="Foldi C."/>
            <person name="Dima B."/>
            <person name="Sanchez-Garcia M."/>
            <person name="Sanchez-Ramirez S."/>
            <person name="Szollosi G.J."/>
            <person name="Szarkandi J.G."/>
            <person name="Papp V."/>
            <person name="Albert L."/>
            <person name="Andreopoulos W."/>
            <person name="Angelini C."/>
            <person name="Antonin V."/>
            <person name="Barry K.W."/>
            <person name="Bougher N.L."/>
            <person name="Buchanan P."/>
            <person name="Buyck B."/>
            <person name="Bense V."/>
            <person name="Catcheside P."/>
            <person name="Chovatia M."/>
            <person name="Cooper J."/>
            <person name="Damon W."/>
            <person name="Desjardin D."/>
            <person name="Finy P."/>
            <person name="Geml J."/>
            <person name="Haridas S."/>
            <person name="Hughes K."/>
            <person name="Justo A."/>
            <person name="Karasinski D."/>
            <person name="Kautmanova I."/>
            <person name="Kiss B."/>
            <person name="Kocsube S."/>
            <person name="Kotiranta H."/>
            <person name="LaButti K.M."/>
            <person name="Lechner B.E."/>
            <person name="Liimatainen K."/>
            <person name="Lipzen A."/>
            <person name="Lukacs Z."/>
            <person name="Mihaltcheva S."/>
            <person name="Morgado L.N."/>
            <person name="Niskanen T."/>
            <person name="Noordeloos M.E."/>
            <person name="Ohm R.A."/>
            <person name="Ortiz-Santana B."/>
            <person name="Ovrebo C."/>
            <person name="Racz N."/>
            <person name="Riley R."/>
            <person name="Savchenko A."/>
            <person name="Shiryaev A."/>
            <person name="Soop K."/>
            <person name="Spirin V."/>
            <person name="Szebenyi C."/>
            <person name="Tomsovsky M."/>
            <person name="Tulloss R.E."/>
            <person name="Uehling J."/>
            <person name="Grigoriev I.V."/>
            <person name="Vagvolgyi C."/>
            <person name="Papp T."/>
            <person name="Martin F.M."/>
            <person name="Miettinen O."/>
            <person name="Hibbett D.S."/>
            <person name="Nagy L.G."/>
        </authorList>
    </citation>
    <scope>NUCLEOTIDE SEQUENCE [LARGE SCALE GENOMIC DNA]</scope>
    <source>
        <strain evidence="2 3">CBS 962.96</strain>
    </source>
</reference>
<dbReference type="Proteomes" id="UP000297245">
    <property type="component" value="Unassembled WGS sequence"/>
</dbReference>
<dbReference type="EMBL" id="ML180351">
    <property type="protein sequence ID" value="THU77744.1"/>
    <property type="molecule type" value="Genomic_DNA"/>
</dbReference>
<keyword evidence="3" id="KW-1185">Reference proteome</keyword>
<gene>
    <name evidence="2" type="ORF">K435DRAFT_877467</name>
</gene>
<feature type="region of interest" description="Disordered" evidence="1">
    <location>
        <begin position="1"/>
        <end position="36"/>
    </location>
</feature>
<evidence type="ECO:0000256" key="1">
    <source>
        <dbReference type="SAM" id="MobiDB-lite"/>
    </source>
</evidence>
<evidence type="ECO:0000313" key="3">
    <source>
        <dbReference type="Proteomes" id="UP000297245"/>
    </source>
</evidence>
<protein>
    <submittedName>
        <fullName evidence="2">Uncharacterized protein</fullName>
    </submittedName>
</protein>
<dbReference type="AlphaFoldDB" id="A0A4S8KPV3"/>
<proteinExistence type="predicted"/>